<evidence type="ECO:0000313" key="2">
    <source>
        <dbReference type="EMBL" id="GAA3700531.1"/>
    </source>
</evidence>
<evidence type="ECO:0000313" key="3">
    <source>
        <dbReference type="Proteomes" id="UP001500902"/>
    </source>
</evidence>
<accession>A0ABP7D845</accession>
<gene>
    <name evidence="2" type="ORF">GCM10022224_078030</name>
</gene>
<dbReference type="PANTHER" id="PTHR21366">
    <property type="entry name" value="GLYOXALASE FAMILY PROTEIN"/>
    <property type="match status" value="1"/>
</dbReference>
<feature type="domain" description="VOC" evidence="1">
    <location>
        <begin position="6"/>
        <end position="126"/>
    </location>
</feature>
<dbReference type="SUPFAM" id="SSF54593">
    <property type="entry name" value="Glyoxalase/Bleomycin resistance protein/Dihydroxybiphenyl dioxygenase"/>
    <property type="match status" value="1"/>
</dbReference>
<evidence type="ECO:0000259" key="1">
    <source>
        <dbReference type="PROSITE" id="PS51819"/>
    </source>
</evidence>
<protein>
    <submittedName>
        <fullName evidence="2">VOC family protein</fullName>
    </submittedName>
</protein>
<sequence>MIRIDHLDHLVLTVADVEETVDFYGRVLGMEAVTFGAGRRALGFGSQKINLHEKGREFDPKAARPTPGSADLCLISAVPIDEVLRHLEACGVPVEEGPVSRTGAQGPITSVYFRDPDRNLIEVSTY</sequence>
<dbReference type="Pfam" id="PF00903">
    <property type="entry name" value="Glyoxalase"/>
    <property type="match status" value="1"/>
</dbReference>
<dbReference type="PANTHER" id="PTHR21366:SF14">
    <property type="entry name" value="GLYOXALASE DOMAIN-CONTAINING PROTEIN 5"/>
    <property type="match status" value="1"/>
</dbReference>
<organism evidence="2 3">
    <name type="scientific">Nonomuraea antimicrobica</name>
    <dbReference type="NCBI Taxonomy" id="561173"/>
    <lineage>
        <taxon>Bacteria</taxon>
        <taxon>Bacillati</taxon>
        <taxon>Actinomycetota</taxon>
        <taxon>Actinomycetes</taxon>
        <taxon>Streptosporangiales</taxon>
        <taxon>Streptosporangiaceae</taxon>
        <taxon>Nonomuraea</taxon>
    </lineage>
</organism>
<dbReference type="InterPro" id="IPR037523">
    <property type="entry name" value="VOC_core"/>
</dbReference>
<proteinExistence type="predicted"/>
<dbReference type="PROSITE" id="PS51819">
    <property type="entry name" value="VOC"/>
    <property type="match status" value="1"/>
</dbReference>
<dbReference type="Proteomes" id="UP001500902">
    <property type="component" value="Unassembled WGS sequence"/>
</dbReference>
<dbReference type="InterPro" id="IPR050383">
    <property type="entry name" value="GlyoxalaseI/FosfomycinResist"/>
</dbReference>
<comment type="caution">
    <text evidence="2">The sequence shown here is derived from an EMBL/GenBank/DDBJ whole genome shotgun (WGS) entry which is preliminary data.</text>
</comment>
<dbReference type="InterPro" id="IPR029068">
    <property type="entry name" value="Glyas_Bleomycin-R_OHBP_Dase"/>
</dbReference>
<dbReference type="EMBL" id="BAAAZP010000162">
    <property type="protein sequence ID" value="GAA3700531.1"/>
    <property type="molecule type" value="Genomic_DNA"/>
</dbReference>
<dbReference type="InterPro" id="IPR004360">
    <property type="entry name" value="Glyas_Fos-R_dOase_dom"/>
</dbReference>
<name>A0ABP7D845_9ACTN</name>
<dbReference type="Gene3D" id="3.10.180.10">
    <property type="entry name" value="2,3-Dihydroxybiphenyl 1,2-Dioxygenase, domain 1"/>
    <property type="match status" value="1"/>
</dbReference>
<dbReference type="RefSeq" id="WP_344890033.1">
    <property type="nucleotide sequence ID" value="NZ_BAAAZP010000162.1"/>
</dbReference>
<dbReference type="CDD" id="cd07253">
    <property type="entry name" value="GLOD5"/>
    <property type="match status" value="1"/>
</dbReference>
<reference evidence="3" key="1">
    <citation type="journal article" date="2019" name="Int. J. Syst. Evol. Microbiol.">
        <title>The Global Catalogue of Microorganisms (GCM) 10K type strain sequencing project: providing services to taxonomists for standard genome sequencing and annotation.</title>
        <authorList>
            <consortium name="The Broad Institute Genomics Platform"/>
            <consortium name="The Broad Institute Genome Sequencing Center for Infectious Disease"/>
            <person name="Wu L."/>
            <person name="Ma J."/>
        </authorList>
    </citation>
    <scope>NUCLEOTIDE SEQUENCE [LARGE SCALE GENOMIC DNA]</scope>
    <source>
        <strain evidence="3">JCM 16904</strain>
    </source>
</reference>
<keyword evidence="3" id="KW-1185">Reference proteome</keyword>